<evidence type="ECO:0000256" key="4">
    <source>
        <dbReference type="ARBA" id="ARBA00022475"/>
    </source>
</evidence>
<evidence type="ECO:0000256" key="7">
    <source>
        <dbReference type="ARBA" id="ARBA00022989"/>
    </source>
</evidence>
<dbReference type="Proteomes" id="UP000813824">
    <property type="component" value="Unassembled WGS sequence"/>
</dbReference>
<keyword evidence="13" id="KW-1185">Reference proteome</keyword>
<evidence type="ECO:0000256" key="6">
    <source>
        <dbReference type="ARBA" id="ARBA00022971"/>
    </source>
</evidence>
<comment type="caution">
    <text evidence="12">The sequence shown here is derived from an EMBL/GenBank/DDBJ whole genome shotgun (WGS) entry which is preliminary data.</text>
</comment>
<evidence type="ECO:0000256" key="8">
    <source>
        <dbReference type="ARBA" id="ARBA00023136"/>
    </source>
</evidence>
<keyword evidence="9" id="KW-0325">Glycoprotein</keyword>
<feature type="transmembrane region" description="Helical" evidence="10">
    <location>
        <begin position="36"/>
        <end position="54"/>
    </location>
</feature>
<feature type="transmembrane region" description="Helical" evidence="10">
    <location>
        <begin position="406"/>
        <end position="427"/>
    </location>
</feature>
<dbReference type="InterPro" id="IPR026777">
    <property type="entry name" value="PRM1"/>
</dbReference>
<keyword evidence="4 10" id="KW-1003">Cell membrane</keyword>
<dbReference type="AlphaFoldDB" id="A0A8K0UZV5"/>
<feature type="region of interest" description="Disordered" evidence="11">
    <location>
        <begin position="869"/>
        <end position="888"/>
    </location>
</feature>
<keyword evidence="8 10" id="KW-0472">Membrane</keyword>
<feature type="transmembrane region" description="Helical" evidence="10">
    <location>
        <begin position="618"/>
        <end position="643"/>
    </location>
</feature>
<protein>
    <recommendedName>
        <fullName evidence="10">Plasma membrane fusion protein PRM1</fullName>
    </recommendedName>
</protein>
<comment type="subcellular location">
    <subcellularLocation>
        <location evidence="2 10">Cell membrane</location>
        <topology evidence="2 10">Multi-pass membrane protein</topology>
    </subcellularLocation>
</comment>
<feature type="region of interest" description="Disordered" evidence="11">
    <location>
        <begin position="974"/>
        <end position="1035"/>
    </location>
</feature>
<reference evidence="12" key="1">
    <citation type="journal article" date="2021" name="New Phytol.">
        <title>Evolutionary innovations through gain and loss of genes in the ectomycorrhizal Boletales.</title>
        <authorList>
            <person name="Wu G."/>
            <person name="Miyauchi S."/>
            <person name="Morin E."/>
            <person name="Kuo A."/>
            <person name="Drula E."/>
            <person name="Varga T."/>
            <person name="Kohler A."/>
            <person name="Feng B."/>
            <person name="Cao Y."/>
            <person name="Lipzen A."/>
            <person name="Daum C."/>
            <person name="Hundley H."/>
            <person name="Pangilinan J."/>
            <person name="Johnson J."/>
            <person name="Barry K."/>
            <person name="LaButti K."/>
            <person name="Ng V."/>
            <person name="Ahrendt S."/>
            <person name="Min B."/>
            <person name="Choi I.G."/>
            <person name="Park H."/>
            <person name="Plett J.M."/>
            <person name="Magnuson J."/>
            <person name="Spatafora J.W."/>
            <person name="Nagy L.G."/>
            <person name="Henrissat B."/>
            <person name="Grigoriev I.V."/>
            <person name="Yang Z.L."/>
            <person name="Xu J."/>
            <person name="Martin F.M."/>
        </authorList>
    </citation>
    <scope>NUCLEOTIDE SEQUENCE</scope>
    <source>
        <strain evidence="12">KKN 215</strain>
    </source>
</reference>
<feature type="transmembrane region" description="Helical" evidence="10">
    <location>
        <begin position="308"/>
        <end position="330"/>
    </location>
</feature>
<evidence type="ECO:0000256" key="3">
    <source>
        <dbReference type="ARBA" id="ARBA00010780"/>
    </source>
</evidence>
<sequence>MSSQNRWMSPPPVYDAAHSAPQQYTTLTPYLTLPHLLSLTWLAYPILSLLFVAFRLQLSGASAADAAANAKDDLLTSCLAAERAATATASMPRYLAVATNDQIADAVNGTMNAARATLVLALTIMEAIINFIIDIYRSTFLCFLELVVRGTLSVLIGAVKEFNDFLSSTFNSLRTGIQNDIAKANSVIQSAVDALNKINPFGDITVPQFDIPSLNGLQNVTLPSDFEAALTKLNSSLPTLDQLREKVESIVDTPFELVKKDINDTFAGITFDRSTLPVPAINTVTFCNDMDTSVVDNLGRDLVKITKIGTIILIAAALLLIAANCLLEWYKWRCLKNHLRYTREAWTTDPTLFYNGSKTAPTVELSDHNLLMLQAASQHPLLTRIANRMTAMLRFSPSQHIHLQWFFHYILHPPALACFLIGFFGLLSVQIQLLAVSPLAHHYSQQAAASVNDFSNTIATAINASMYNQSAAYAADVNGRVDHVQSTINDGIFGWVNGTTSTLNTTINDFYTELQDTVNSVFNGTILQSPVDEFIRCFIGSKVDAIENALTFLHDNLHVNIPRVNDTVLVLSPENVNEATRPIATAAIGGQNGEGQESEGLVGRLVGAYVNALKKERIVFGIFMGLWGLVVLMGLAVVFWHSYGRDWVEAYKKRKWQKEQRGGINGIVVPFRDREPGSYGHFDLTSRGTGNHGVVDEKASKDLPSFSPMSSPKPGFFTVLRSPTFRAPTNRHPLNERNPAFEKSWDSVLDHANANTSHPSSGPEAKRGMKISAPMKLMAIGRGRSGTEQFVEDSAKEEESTSTWLRRATSLWKKNPDGAAPSRHRPNLTISVSRASNDLPVVIDGEPANEVAPGSAWSVSPGPAPKVPWMQGLRPKSRRTASVPDSVKSVRDSYKLPMPAQPDLRFAVPLHHGFERAVPTTEPPPALPPMISPVFGDMTMPQPQFPLPPSKSPRHLAPPPVHPHRQPRYVIANPDNASAPVTTTTRTTATNHARGSSQAVDPFATPFDDDHRAPSSPQRQSTHTTNTNPFIAMAI</sequence>
<evidence type="ECO:0000313" key="12">
    <source>
        <dbReference type="EMBL" id="KAH8107963.1"/>
    </source>
</evidence>
<dbReference type="PANTHER" id="PTHR31030">
    <property type="entry name" value="PLASMA MEMBRANE FUSION PROTEIN PRM1"/>
    <property type="match status" value="1"/>
</dbReference>
<keyword evidence="6 10" id="KW-0184">Conjugation</keyword>
<accession>A0A8K0UZV5</accession>
<dbReference type="OrthoDB" id="10248838at2759"/>
<evidence type="ECO:0000313" key="13">
    <source>
        <dbReference type="Proteomes" id="UP000813824"/>
    </source>
</evidence>
<name>A0A8K0UZV5_9AGAR</name>
<keyword evidence="7 10" id="KW-1133">Transmembrane helix</keyword>
<comment type="function">
    <text evidence="1 10">Involved in cell fusion during mating by stabilizing the plasma membrane fusion event.</text>
</comment>
<evidence type="ECO:0000256" key="1">
    <source>
        <dbReference type="ARBA" id="ARBA00002512"/>
    </source>
</evidence>
<feature type="compositionally biased region" description="Pro residues" evidence="11">
    <location>
        <begin position="943"/>
        <end position="961"/>
    </location>
</feature>
<dbReference type="GO" id="GO:0032220">
    <property type="term" value="P:plasma membrane fusion involved in cytogamy"/>
    <property type="evidence" value="ECO:0007669"/>
    <property type="project" value="TreeGrafter"/>
</dbReference>
<evidence type="ECO:0000256" key="2">
    <source>
        <dbReference type="ARBA" id="ARBA00004651"/>
    </source>
</evidence>
<comment type="similarity">
    <text evidence="3 10">Belongs to the PRM1 family.</text>
</comment>
<feature type="compositionally biased region" description="Polar residues" evidence="11">
    <location>
        <begin position="1015"/>
        <end position="1029"/>
    </location>
</feature>
<evidence type="ECO:0000256" key="5">
    <source>
        <dbReference type="ARBA" id="ARBA00022692"/>
    </source>
</evidence>
<evidence type="ECO:0000256" key="10">
    <source>
        <dbReference type="RuleBase" id="RU366035"/>
    </source>
</evidence>
<keyword evidence="5 10" id="KW-0812">Transmembrane</keyword>
<dbReference type="GO" id="GO:0043332">
    <property type="term" value="C:mating projection tip"/>
    <property type="evidence" value="ECO:0007669"/>
    <property type="project" value="UniProtKB-UniRule"/>
</dbReference>
<evidence type="ECO:0000256" key="9">
    <source>
        <dbReference type="ARBA" id="ARBA00023180"/>
    </source>
</evidence>
<dbReference type="PANTHER" id="PTHR31030:SF1">
    <property type="entry name" value="PLASMA MEMBRANE FUSION PROTEIN PRM1"/>
    <property type="match status" value="1"/>
</dbReference>
<proteinExistence type="inferred from homology"/>
<gene>
    <name evidence="12" type="ORF">BXZ70DRAFT_1003383</name>
</gene>
<feature type="region of interest" description="Disordered" evidence="11">
    <location>
        <begin position="941"/>
        <end position="962"/>
    </location>
</feature>
<dbReference type="GO" id="GO:0005886">
    <property type="term" value="C:plasma membrane"/>
    <property type="evidence" value="ECO:0007669"/>
    <property type="project" value="UniProtKB-SubCell"/>
</dbReference>
<organism evidence="12 13">
    <name type="scientific">Cristinia sonorae</name>
    <dbReference type="NCBI Taxonomy" id="1940300"/>
    <lineage>
        <taxon>Eukaryota</taxon>
        <taxon>Fungi</taxon>
        <taxon>Dikarya</taxon>
        <taxon>Basidiomycota</taxon>
        <taxon>Agaricomycotina</taxon>
        <taxon>Agaricomycetes</taxon>
        <taxon>Agaricomycetidae</taxon>
        <taxon>Agaricales</taxon>
        <taxon>Pleurotineae</taxon>
        <taxon>Stephanosporaceae</taxon>
        <taxon>Cristinia</taxon>
    </lineage>
</organism>
<comment type="caution">
    <text evidence="10">Lacks conserved residue(s) required for the propagation of feature annotation.</text>
</comment>
<dbReference type="EMBL" id="JAEVFJ010000001">
    <property type="protein sequence ID" value="KAH8107963.1"/>
    <property type="molecule type" value="Genomic_DNA"/>
</dbReference>
<evidence type="ECO:0000256" key="11">
    <source>
        <dbReference type="SAM" id="MobiDB-lite"/>
    </source>
</evidence>